<dbReference type="InterPro" id="IPR036388">
    <property type="entry name" value="WH-like_DNA-bd_sf"/>
</dbReference>
<evidence type="ECO:0000313" key="3">
    <source>
        <dbReference type="Proteomes" id="UP000017127"/>
    </source>
</evidence>
<gene>
    <name evidence="2" type="ORF">M595_0406</name>
</gene>
<protein>
    <submittedName>
        <fullName evidence="2">FeoC like transcriptional regulator family protein</fullName>
    </submittedName>
</protein>
<organism evidence="2 3">
    <name type="scientific">Lyngbya aestuarii BL J</name>
    <dbReference type="NCBI Taxonomy" id="1348334"/>
    <lineage>
        <taxon>Bacteria</taxon>
        <taxon>Bacillati</taxon>
        <taxon>Cyanobacteriota</taxon>
        <taxon>Cyanophyceae</taxon>
        <taxon>Oscillatoriophycideae</taxon>
        <taxon>Oscillatoriales</taxon>
        <taxon>Microcoleaceae</taxon>
        <taxon>Lyngbya</taxon>
    </lineage>
</organism>
<feature type="domain" description="Transcriptional regulator HTH-type FeoC" evidence="1">
    <location>
        <begin position="2"/>
        <end position="68"/>
    </location>
</feature>
<name>U7QR12_9CYAN</name>
<proteinExistence type="predicted"/>
<dbReference type="EMBL" id="AUZM01000002">
    <property type="protein sequence ID" value="ERT09727.1"/>
    <property type="molecule type" value="Genomic_DNA"/>
</dbReference>
<evidence type="ECO:0000313" key="2">
    <source>
        <dbReference type="EMBL" id="ERT09727.1"/>
    </source>
</evidence>
<reference evidence="2 3" key="1">
    <citation type="journal article" date="2013" name="Front. Microbiol.">
        <title>Comparative genomic analyses of the cyanobacterium, Lyngbya aestuarii BL J, a powerful hydrogen producer.</title>
        <authorList>
            <person name="Kothari A."/>
            <person name="Vaughn M."/>
            <person name="Garcia-Pichel F."/>
        </authorList>
    </citation>
    <scope>NUCLEOTIDE SEQUENCE [LARGE SCALE GENOMIC DNA]</scope>
    <source>
        <strain evidence="2 3">BL J</strain>
    </source>
</reference>
<sequence length="74" mass="8530">MILTELQNYLAQRGKASLSEMEVHFRTDGEALRGMLNRLVRKGRVHKQCIEKCGGCSHCQTESFELYEWVGKNN</sequence>
<dbReference type="Pfam" id="PF09012">
    <property type="entry name" value="FeoC"/>
    <property type="match status" value="1"/>
</dbReference>
<dbReference type="InterPro" id="IPR036390">
    <property type="entry name" value="WH_DNA-bd_sf"/>
</dbReference>
<dbReference type="AlphaFoldDB" id="U7QR12"/>
<dbReference type="SUPFAM" id="SSF46785">
    <property type="entry name" value="Winged helix' DNA-binding domain"/>
    <property type="match status" value="1"/>
</dbReference>
<accession>U7QR12</accession>
<dbReference type="Gene3D" id="1.10.10.10">
    <property type="entry name" value="Winged helix-like DNA-binding domain superfamily/Winged helix DNA-binding domain"/>
    <property type="match status" value="1"/>
</dbReference>
<evidence type="ECO:0000259" key="1">
    <source>
        <dbReference type="Pfam" id="PF09012"/>
    </source>
</evidence>
<dbReference type="OrthoDB" id="467062at2"/>
<dbReference type="Proteomes" id="UP000017127">
    <property type="component" value="Unassembled WGS sequence"/>
</dbReference>
<dbReference type="RefSeq" id="WP_023064225.1">
    <property type="nucleotide sequence ID" value="NZ_AUZM01000002.1"/>
</dbReference>
<comment type="caution">
    <text evidence="2">The sequence shown here is derived from an EMBL/GenBank/DDBJ whole genome shotgun (WGS) entry which is preliminary data.</text>
</comment>
<dbReference type="InterPro" id="IPR015102">
    <property type="entry name" value="Tscrpt_reg_HTH_FeoC"/>
</dbReference>
<keyword evidence="3" id="KW-1185">Reference proteome</keyword>